<dbReference type="PANTHER" id="PTHR39150">
    <property type="entry name" value="54S RIBOSOMAL PROTEIN L28, MITOCHONDRIAL"/>
    <property type="match status" value="1"/>
</dbReference>
<accession>A0A9N9B6D0</accession>
<keyword evidence="6" id="KW-0687">Ribonucleoprotein</keyword>
<sequence>MPFLFRTSPLTTIRSQLSLLRARTKKQISPQAAQKLAQKQTTKTPKKAVQAPADSRYEIMKRILYQTPKTDMPPMTEEELDRHEIIERAWKLLMRNRREARERELQAKFRKMKQANRELERTSLTLFKAAQSMQPNTRFPKQMKIPTETPPLSGWNYNYTPPKAPESERELPTS</sequence>
<dbReference type="GO" id="GO:0003735">
    <property type="term" value="F:structural constituent of ribosome"/>
    <property type="evidence" value="ECO:0007669"/>
    <property type="project" value="InterPro"/>
</dbReference>
<proteinExistence type="inferred from homology"/>
<name>A0A9N9B6D0_9GLOM</name>
<gene>
    <name evidence="9" type="ORF">PBRASI_LOCUS5287</name>
</gene>
<keyword evidence="3" id="KW-0809">Transit peptide</keyword>
<evidence type="ECO:0000256" key="8">
    <source>
        <dbReference type="SAM" id="MobiDB-lite"/>
    </source>
</evidence>
<evidence type="ECO:0000256" key="6">
    <source>
        <dbReference type="ARBA" id="ARBA00023274"/>
    </source>
</evidence>
<dbReference type="InterPro" id="IPR019192">
    <property type="entry name" value="Ribosomal_mL40"/>
</dbReference>
<comment type="subcellular location">
    <subcellularLocation>
        <location evidence="1">Mitochondrion</location>
    </subcellularLocation>
</comment>
<evidence type="ECO:0000313" key="10">
    <source>
        <dbReference type="Proteomes" id="UP000789739"/>
    </source>
</evidence>
<dbReference type="GO" id="GO:0032543">
    <property type="term" value="P:mitochondrial translation"/>
    <property type="evidence" value="ECO:0007669"/>
    <property type="project" value="InterPro"/>
</dbReference>
<comment type="caution">
    <text evidence="9">The sequence shown here is derived from an EMBL/GenBank/DDBJ whole genome shotgun (WGS) entry which is preliminary data.</text>
</comment>
<dbReference type="Proteomes" id="UP000789739">
    <property type="component" value="Unassembled WGS sequence"/>
</dbReference>
<keyword evidence="5" id="KW-0496">Mitochondrion</keyword>
<feature type="compositionally biased region" description="Basic and acidic residues" evidence="8">
    <location>
        <begin position="165"/>
        <end position="174"/>
    </location>
</feature>
<evidence type="ECO:0000256" key="5">
    <source>
        <dbReference type="ARBA" id="ARBA00023128"/>
    </source>
</evidence>
<evidence type="ECO:0000256" key="3">
    <source>
        <dbReference type="ARBA" id="ARBA00022946"/>
    </source>
</evidence>
<evidence type="ECO:0000256" key="7">
    <source>
        <dbReference type="ARBA" id="ARBA00035192"/>
    </source>
</evidence>
<dbReference type="GO" id="GO:0005840">
    <property type="term" value="C:ribosome"/>
    <property type="evidence" value="ECO:0007669"/>
    <property type="project" value="UniProtKB-KW"/>
</dbReference>
<keyword evidence="10" id="KW-1185">Reference proteome</keyword>
<dbReference type="GO" id="GO:1990904">
    <property type="term" value="C:ribonucleoprotein complex"/>
    <property type="evidence" value="ECO:0007669"/>
    <property type="project" value="UniProtKB-KW"/>
</dbReference>
<reference evidence="9" key="1">
    <citation type="submission" date="2021-06" db="EMBL/GenBank/DDBJ databases">
        <authorList>
            <person name="Kallberg Y."/>
            <person name="Tangrot J."/>
            <person name="Rosling A."/>
        </authorList>
    </citation>
    <scope>NUCLEOTIDE SEQUENCE</scope>
    <source>
        <strain evidence="9">BR232B</strain>
    </source>
</reference>
<evidence type="ECO:0000313" key="9">
    <source>
        <dbReference type="EMBL" id="CAG8554964.1"/>
    </source>
</evidence>
<dbReference type="Pfam" id="PF09812">
    <property type="entry name" value="MRP-L28"/>
    <property type="match status" value="1"/>
</dbReference>
<dbReference type="AlphaFoldDB" id="A0A9N9B6D0"/>
<dbReference type="PANTHER" id="PTHR39150:SF1">
    <property type="entry name" value="LARGE RIBOSOMAL SUBUNIT PROTEIN ML40"/>
    <property type="match status" value="1"/>
</dbReference>
<feature type="region of interest" description="Disordered" evidence="8">
    <location>
        <begin position="129"/>
        <end position="174"/>
    </location>
</feature>
<evidence type="ECO:0000256" key="1">
    <source>
        <dbReference type="ARBA" id="ARBA00004173"/>
    </source>
</evidence>
<evidence type="ECO:0000256" key="2">
    <source>
        <dbReference type="ARBA" id="ARBA00009360"/>
    </source>
</evidence>
<dbReference type="EMBL" id="CAJVPI010000604">
    <property type="protein sequence ID" value="CAG8554964.1"/>
    <property type="molecule type" value="Genomic_DNA"/>
</dbReference>
<evidence type="ECO:0000256" key="4">
    <source>
        <dbReference type="ARBA" id="ARBA00022980"/>
    </source>
</evidence>
<protein>
    <recommendedName>
        <fullName evidence="7">Large ribosomal subunit protein mL40</fullName>
    </recommendedName>
</protein>
<dbReference type="OrthoDB" id="2098203at2759"/>
<dbReference type="Gene3D" id="6.10.250.3440">
    <property type="match status" value="1"/>
</dbReference>
<organism evidence="9 10">
    <name type="scientific">Paraglomus brasilianum</name>
    <dbReference type="NCBI Taxonomy" id="144538"/>
    <lineage>
        <taxon>Eukaryota</taxon>
        <taxon>Fungi</taxon>
        <taxon>Fungi incertae sedis</taxon>
        <taxon>Mucoromycota</taxon>
        <taxon>Glomeromycotina</taxon>
        <taxon>Glomeromycetes</taxon>
        <taxon>Paraglomerales</taxon>
        <taxon>Paraglomeraceae</taxon>
        <taxon>Paraglomus</taxon>
    </lineage>
</organism>
<dbReference type="GO" id="GO:0005739">
    <property type="term" value="C:mitochondrion"/>
    <property type="evidence" value="ECO:0007669"/>
    <property type="project" value="UniProtKB-SubCell"/>
</dbReference>
<dbReference type="InterPro" id="IPR042831">
    <property type="entry name" value="Ribosomal_mL40_fung"/>
</dbReference>
<keyword evidence="4" id="KW-0689">Ribosomal protein</keyword>
<comment type="similarity">
    <text evidence="2">Belongs to the mitochondrion-specific ribosomal protein mL40 family.</text>
</comment>